<dbReference type="GO" id="GO:0016787">
    <property type="term" value="F:hydrolase activity"/>
    <property type="evidence" value="ECO:0007669"/>
    <property type="project" value="InterPro"/>
</dbReference>
<dbReference type="EMBL" id="CP002546">
    <property type="protein sequence ID" value="ADY60567.1"/>
    <property type="molecule type" value="Genomic_DNA"/>
</dbReference>
<dbReference type="eggNOG" id="COG3828">
    <property type="taxonomic scope" value="Bacteria"/>
</dbReference>
<reference evidence="3" key="1">
    <citation type="submission" date="2011-02" db="EMBL/GenBank/DDBJ databases">
        <title>The complete genome of Planctomyces brasiliensis DSM 5305.</title>
        <authorList>
            <person name="Lucas S."/>
            <person name="Copeland A."/>
            <person name="Lapidus A."/>
            <person name="Bruce D."/>
            <person name="Goodwin L."/>
            <person name="Pitluck S."/>
            <person name="Kyrpides N."/>
            <person name="Mavromatis K."/>
            <person name="Pagani I."/>
            <person name="Ivanova N."/>
            <person name="Ovchinnikova G."/>
            <person name="Lu M."/>
            <person name="Detter J.C."/>
            <person name="Han C."/>
            <person name="Land M."/>
            <person name="Hauser L."/>
            <person name="Markowitz V."/>
            <person name="Cheng J.-F."/>
            <person name="Hugenholtz P."/>
            <person name="Woyke T."/>
            <person name="Wu D."/>
            <person name="Tindall B."/>
            <person name="Pomrenke H.G."/>
            <person name="Brambilla E."/>
            <person name="Klenk H.-P."/>
            <person name="Eisen J.A."/>
        </authorList>
    </citation>
    <scope>NUCLEOTIDE SEQUENCE [LARGE SCALE GENOMIC DNA]</scope>
    <source>
        <strain evidence="3">ATCC 49424 / DSM 5305 / JCM 21570 / NBRC 103401 / IFAM 1448</strain>
    </source>
</reference>
<dbReference type="Gene3D" id="2.60.120.560">
    <property type="entry name" value="Exo-inulinase, domain 1"/>
    <property type="match status" value="1"/>
</dbReference>
<dbReference type="HOGENOM" id="CLU_073042_2_1_0"/>
<keyword evidence="3" id="KW-1185">Reference proteome</keyword>
<gene>
    <name evidence="2" type="ordered locus">Plabr_2969</name>
</gene>
<dbReference type="AlphaFoldDB" id="F0SGG8"/>
<proteinExistence type="predicted"/>
<dbReference type="STRING" id="756272.Plabr_2969"/>
<protein>
    <recommendedName>
        <fullName evidence="1">3-keto-alpha-glucoside-1,2-lyase/3-keto-2-hydroxy-glucal hydratase domain-containing protein</fullName>
    </recommendedName>
</protein>
<evidence type="ECO:0000313" key="3">
    <source>
        <dbReference type="Proteomes" id="UP000006860"/>
    </source>
</evidence>
<dbReference type="InterPro" id="IPR010496">
    <property type="entry name" value="AL/BT2_dom"/>
</dbReference>
<dbReference type="KEGG" id="pbs:Plabr_2969"/>
<evidence type="ECO:0000313" key="2">
    <source>
        <dbReference type="EMBL" id="ADY60567.1"/>
    </source>
</evidence>
<accession>F0SGG8</accession>
<organism evidence="2 3">
    <name type="scientific">Rubinisphaera brasiliensis (strain ATCC 49424 / DSM 5305 / JCM 21570 / IAM 15109 / NBRC 103401 / IFAM 1448)</name>
    <name type="common">Planctomyces brasiliensis</name>
    <dbReference type="NCBI Taxonomy" id="756272"/>
    <lineage>
        <taxon>Bacteria</taxon>
        <taxon>Pseudomonadati</taxon>
        <taxon>Planctomycetota</taxon>
        <taxon>Planctomycetia</taxon>
        <taxon>Planctomycetales</taxon>
        <taxon>Planctomycetaceae</taxon>
        <taxon>Rubinisphaera</taxon>
    </lineage>
</organism>
<dbReference type="Proteomes" id="UP000006860">
    <property type="component" value="Chromosome"/>
</dbReference>
<evidence type="ECO:0000259" key="1">
    <source>
        <dbReference type="Pfam" id="PF06439"/>
    </source>
</evidence>
<sequence length="239" mass="26874">MIRRKTNMFHSARDASLELMSPFRSLLMGLLIVCLSASFASAGEWQTLFDGSSLEGWKPSQDNQHFALVDSVIVGSSSGQTRFLYTEQEFGDFELELEVKLHDTDLNSGVQIRTSTSRPNGKGDPRFVIHGPQVDLGKSPGRSGHIFSQGNGRWITPKAELTRNSFMKNGEWNQLRVIAQGPRIQTWINGERVSDFVDEEAYQSYPKGVIALQVHGVKHSPETARHISFRSIRIRELQD</sequence>
<name>F0SGG8_RUBBR</name>
<dbReference type="Pfam" id="PF06439">
    <property type="entry name" value="3keto-disac_hyd"/>
    <property type="match status" value="1"/>
</dbReference>
<feature type="domain" description="3-keto-alpha-glucoside-1,2-lyase/3-keto-2-hydroxy-glucal hydratase" evidence="1">
    <location>
        <begin position="44"/>
        <end position="235"/>
    </location>
</feature>